<keyword evidence="4" id="KW-1185">Reference proteome</keyword>
<dbReference type="InterPro" id="IPR057475">
    <property type="entry name" value="CUT_C"/>
</dbReference>
<feature type="chain" id="PRO_5041856406" evidence="2">
    <location>
        <begin position="16"/>
        <end position="156"/>
    </location>
</feature>
<keyword evidence="1 2" id="KW-0732">Signal</keyword>
<dbReference type="WBParaSite" id="MBELARI_LOCUS2097">
    <property type="protein sequence ID" value="MBELARI_LOCUS2097"/>
    <property type="gene ID" value="MBELARI_LOCUS2097"/>
</dbReference>
<dbReference type="WBParaSite" id="MBELARI_LOCUS16314">
    <property type="protein sequence ID" value="MBELARI_LOCUS16314"/>
    <property type="gene ID" value="MBELARI_LOCUS16314"/>
</dbReference>
<dbReference type="AlphaFoldDB" id="A0AAF3F329"/>
<organism evidence="4 6">
    <name type="scientific">Mesorhabditis belari</name>
    <dbReference type="NCBI Taxonomy" id="2138241"/>
    <lineage>
        <taxon>Eukaryota</taxon>
        <taxon>Metazoa</taxon>
        <taxon>Ecdysozoa</taxon>
        <taxon>Nematoda</taxon>
        <taxon>Chromadorea</taxon>
        <taxon>Rhabditida</taxon>
        <taxon>Rhabditina</taxon>
        <taxon>Rhabditomorpha</taxon>
        <taxon>Rhabditoidea</taxon>
        <taxon>Rhabditidae</taxon>
        <taxon>Mesorhabditinae</taxon>
        <taxon>Mesorhabditis</taxon>
    </lineage>
</organism>
<sequence length="156" mass="17583">MFLLLFICIFVTNFGQRIPEGFSAKIARFPEARCDFFVREDGPDGRILAGTNLDTSLYYDIKCKPAKGFCLQVTNCTVSGDEDRSRQYAIIDHNGCSLESSLFGDVEYLSDFRAGVPNPFPIRFRGNSSTVIFYCITTLIPREHSNCEHVKCANKN</sequence>
<name>A0AAF3F329_9BILA</name>
<proteinExistence type="predicted"/>
<reference evidence="5 6" key="1">
    <citation type="submission" date="2024-02" db="UniProtKB">
        <authorList>
            <consortium name="WormBaseParasite"/>
        </authorList>
    </citation>
    <scope>IDENTIFICATION</scope>
</reference>
<dbReference type="PANTHER" id="PTHR22907:SF60">
    <property type="entry name" value="CUTICLIN-3"/>
    <property type="match status" value="1"/>
</dbReference>
<evidence type="ECO:0000256" key="2">
    <source>
        <dbReference type="SAM" id="SignalP"/>
    </source>
</evidence>
<evidence type="ECO:0000313" key="4">
    <source>
        <dbReference type="Proteomes" id="UP000887575"/>
    </source>
</evidence>
<evidence type="ECO:0000259" key="3">
    <source>
        <dbReference type="PROSITE" id="PS51034"/>
    </source>
</evidence>
<dbReference type="InterPro" id="IPR051962">
    <property type="entry name" value="Cuticlin"/>
</dbReference>
<dbReference type="Pfam" id="PF25301">
    <property type="entry name" value="CUT_C"/>
    <property type="match status" value="1"/>
</dbReference>
<feature type="signal peptide" evidence="2">
    <location>
        <begin position="1"/>
        <end position="15"/>
    </location>
</feature>
<dbReference type="InterPro" id="IPR001507">
    <property type="entry name" value="ZP_dom"/>
</dbReference>
<evidence type="ECO:0000256" key="1">
    <source>
        <dbReference type="ARBA" id="ARBA00022729"/>
    </source>
</evidence>
<feature type="domain" description="ZP" evidence="3">
    <location>
        <begin position="1"/>
        <end position="156"/>
    </location>
</feature>
<evidence type="ECO:0000313" key="5">
    <source>
        <dbReference type="WBParaSite" id="MBELARI_LOCUS16314"/>
    </source>
</evidence>
<dbReference type="Proteomes" id="UP000887575">
    <property type="component" value="Unassembled WGS sequence"/>
</dbReference>
<dbReference type="PANTHER" id="PTHR22907">
    <property type="entry name" value="GH04558P"/>
    <property type="match status" value="1"/>
</dbReference>
<dbReference type="PROSITE" id="PS51034">
    <property type="entry name" value="ZP_2"/>
    <property type="match status" value="1"/>
</dbReference>
<evidence type="ECO:0000313" key="6">
    <source>
        <dbReference type="WBParaSite" id="MBELARI_LOCUS2097"/>
    </source>
</evidence>
<accession>A0AAF3F329</accession>
<protein>
    <submittedName>
        <fullName evidence="5 6">ZP domain-containing protein</fullName>
    </submittedName>
</protein>